<organism evidence="6 7">
    <name type="scientific">Cynara cardunculus var. scolymus</name>
    <name type="common">Globe artichoke</name>
    <name type="synonym">Cynara scolymus</name>
    <dbReference type="NCBI Taxonomy" id="59895"/>
    <lineage>
        <taxon>Eukaryota</taxon>
        <taxon>Viridiplantae</taxon>
        <taxon>Streptophyta</taxon>
        <taxon>Embryophyta</taxon>
        <taxon>Tracheophyta</taxon>
        <taxon>Spermatophyta</taxon>
        <taxon>Magnoliopsida</taxon>
        <taxon>eudicotyledons</taxon>
        <taxon>Gunneridae</taxon>
        <taxon>Pentapetalae</taxon>
        <taxon>asterids</taxon>
        <taxon>campanulids</taxon>
        <taxon>Asterales</taxon>
        <taxon>Asteraceae</taxon>
        <taxon>Carduoideae</taxon>
        <taxon>Cardueae</taxon>
        <taxon>Carduinae</taxon>
        <taxon>Cynara</taxon>
    </lineage>
</organism>
<dbReference type="GO" id="GO:0003677">
    <property type="term" value="F:DNA binding"/>
    <property type="evidence" value="ECO:0007669"/>
    <property type="project" value="UniProtKB-KW"/>
</dbReference>
<dbReference type="GO" id="GO:0003700">
    <property type="term" value="F:DNA-binding transcription factor activity"/>
    <property type="evidence" value="ECO:0007669"/>
    <property type="project" value="InterPro"/>
</dbReference>
<keyword evidence="7" id="KW-1185">Reference proteome</keyword>
<evidence type="ECO:0000256" key="4">
    <source>
        <dbReference type="ARBA" id="ARBA00023163"/>
    </source>
</evidence>
<dbReference type="Proteomes" id="UP000243975">
    <property type="component" value="Unassembled WGS sequence"/>
</dbReference>
<keyword evidence="2" id="KW-0805">Transcription regulation</keyword>
<keyword evidence="3" id="KW-0238">DNA-binding</keyword>
<reference evidence="6 7" key="1">
    <citation type="journal article" date="2016" name="Sci. Rep.">
        <title>The genome sequence of the outbreeding globe artichoke constructed de novo incorporating a phase-aware low-pass sequencing strategy of F1 progeny.</title>
        <authorList>
            <person name="Scaglione D."/>
            <person name="Reyes-Chin-Wo S."/>
            <person name="Acquadro A."/>
            <person name="Froenicke L."/>
            <person name="Portis E."/>
            <person name="Beitel C."/>
            <person name="Tirone M."/>
            <person name="Mauro R."/>
            <person name="Lo Monaco A."/>
            <person name="Mauromicale G."/>
            <person name="Faccioli P."/>
            <person name="Cattivelli L."/>
            <person name="Rieseberg L."/>
            <person name="Michelmore R."/>
            <person name="Lanteri S."/>
        </authorList>
    </citation>
    <scope>NUCLEOTIDE SEQUENCE [LARGE SCALE GENOMIC DNA]</scope>
    <source>
        <strain evidence="6">2C</strain>
    </source>
</reference>
<proteinExistence type="predicted"/>
<evidence type="ECO:0000256" key="3">
    <source>
        <dbReference type="ARBA" id="ARBA00023125"/>
    </source>
</evidence>
<keyword evidence="4" id="KW-0804">Transcription</keyword>
<accession>A0A103Y5Q1</accession>
<keyword evidence="5" id="KW-0539">Nucleus</keyword>
<protein>
    <submittedName>
        <fullName evidence="6">AP2/ERF domain-containing protein</fullName>
    </submittedName>
</protein>
<name>A0A103Y5Q1_CYNCS</name>
<dbReference type="InterPro" id="IPR036955">
    <property type="entry name" value="AP2/ERF_dom_sf"/>
</dbReference>
<dbReference type="EMBL" id="LEKV01002599">
    <property type="protein sequence ID" value="KVI02990.1"/>
    <property type="molecule type" value="Genomic_DNA"/>
</dbReference>
<dbReference type="AlphaFoldDB" id="A0A103Y5Q1"/>
<dbReference type="Gramene" id="KVI02990">
    <property type="protein sequence ID" value="KVI02990"/>
    <property type="gene ID" value="Ccrd_018716"/>
</dbReference>
<evidence type="ECO:0000256" key="5">
    <source>
        <dbReference type="ARBA" id="ARBA00023242"/>
    </source>
</evidence>
<evidence type="ECO:0000313" key="7">
    <source>
        <dbReference type="Proteomes" id="UP000243975"/>
    </source>
</evidence>
<dbReference type="SUPFAM" id="SSF54171">
    <property type="entry name" value="DNA-binding domain"/>
    <property type="match status" value="1"/>
</dbReference>
<evidence type="ECO:0000256" key="2">
    <source>
        <dbReference type="ARBA" id="ARBA00023015"/>
    </source>
</evidence>
<dbReference type="GO" id="GO:0005634">
    <property type="term" value="C:nucleus"/>
    <property type="evidence" value="ECO:0007669"/>
    <property type="project" value="UniProtKB-SubCell"/>
</dbReference>
<comment type="caution">
    <text evidence="6">The sequence shown here is derived from an EMBL/GenBank/DDBJ whole genome shotgun (WGS) entry which is preliminary data.</text>
</comment>
<sequence length="103" mass="12069">MDDMMSDSRPQSPFHRKLVMKVTFDSVDSRFEKLHLEVDLKETKFTIEDHDDDPGESRRLRSEIRDPNCNCARVWLGMFDTTIEATKAYDRGDVRNAREQSDS</sequence>
<dbReference type="InterPro" id="IPR016177">
    <property type="entry name" value="DNA-bd_dom_sf"/>
</dbReference>
<gene>
    <name evidence="6" type="ORF">Ccrd_018716</name>
</gene>
<comment type="subcellular location">
    <subcellularLocation>
        <location evidence="1">Nucleus</location>
    </subcellularLocation>
</comment>
<evidence type="ECO:0000256" key="1">
    <source>
        <dbReference type="ARBA" id="ARBA00004123"/>
    </source>
</evidence>
<evidence type="ECO:0000313" key="6">
    <source>
        <dbReference type="EMBL" id="KVI02990.1"/>
    </source>
</evidence>
<dbReference type="Gene3D" id="3.30.730.10">
    <property type="entry name" value="AP2/ERF domain"/>
    <property type="match status" value="1"/>
</dbReference>